<dbReference type="Proteomes" id="UP001162992">
    <property type="component" value="Chromosome 1"/>
</dbReference>
<keyword evidence="2" id="KW-1185">Reference proteome</keyword>
<organism evidence="1 2">
    <name type="scientific">Diphasiastrum complanatum</name>
    <name type="common">Issler's clubmoss</name>
    <name type="synonym">Lycopodium complanatum</name>
    <dbReference type="NCBI Taxonomy" id="34168"/>
    <lineage>
        <taxon>Eukaryota</taxon>
        <taxon>Viridiplantae</taxon>
        <taxon>Streptophyta</taxon>
        <taxon>Embryophyta</taxon>
        <taxon>Tracheophyta</taxon>
        <taxon>Lycopodiopsida</taxon>
        <taxon>Lycopodiales</taxon>
        <taxon>Lycopodiaceae</taxon>
        <taxon>Lycopodioideae</taxon>
        <taxon>Diphasiastrum</taxon>
    </lineage>
</organism>
<sequence length="77" mass="8511">MLICCIVMIHSLLQPCLPTRSRLARRSNTYGSKSATSKEEVHEPSFVSLSSRAAATVRPTLRRPQSSRENCLASQPP</sequence>
<evidence type="ECO:0000313" key="1">
    <source>
        <dbReference type="EMBL" id="KAJ7569450.1"/>
    </source>
</evidence>
<reference evidence="2" key="1">
    <citation type="journal article" date="2024" name="Proc. Natl. Acad. Sci. U.S.A.">
        <title>Extraordinary preservation of gene collinearity over three hundred million years revealed in homosporous lycophytes.</title>
        <authorList>
            <person name="Li C."/>
            <person name="Wickell D."/>
            <person name="Kuo L.Y."/>
            <person name="Chen X."/>
            <person name="Nie B."/>
            <person name="Liao X."/>
            <person name="Peng D."/>
            <person name="Ji J."/>
            <person name="Jenkins J."/>
            <person name="Williams M."/>
            <person name="Shu S."/>
            <person name="Plott C."/>
            <person name="Barry K."/>
            <person name="Rajasekar S."/>
            <person name="Grimwood J."/>
            <person name="Han X."/>
            <person name="Sun S."/>
            <person name="Hou Z."/>
            <person name="He W."/>
            <person name="Dai G."/>
            <person name="Sun C."/>
            <person name="Schmutz J."/>
            <person name="Leebens-Mack J.H."/>
            <person name="Li F.W."/>
            <person name="Wang L."/>
        </authorList>
    </citation>
    <scope>NUCLEOTIDE SEQUENCE [LARGE SCALE GENOMIC DNA]</scope>
    <source>
        <strain evidence="2">cv. PW_Plant_1</strain>
    </source>
</reference>
<proteinExistence type="predicted"/>
<protein>
    <submittedName>
        <fullName evidence="1">Uncharacterized protein</fullName>
    </submittedName>
</protein>
<gene>
    <name evidence="1" type="ORF">O6H91_01G078500</name>
</gene>
<name>A0ACC2ESX6_DIPCM</name>
<dbReference type="EMBL" id="CM055092">
    <property type="protein sequence ID" value="KAJ7569450.1"/>
    <property type="molecule type" value="Genomic_DNA"/>
</dbReference>
<evidence type="ECO:0000313" key="2">
    <source>
        <dbReference type="Proteomes" id="UP001162992"/>
    </source>
</evidence>
<accession>A0ACC2ESX6</accession>
<comment type="caution">
    <text evidence="1">The sequence shown here is derived from an EMBL/GenBank/DDBJ whole genome shotgun (WGS) entry which is preliminary data.</text>
</comment>